<name>A0AAV4FQ74_9GAST</name>
<evidence type="ECO:0000313" key="2">
    <source>
        <dbReference type="Proteomes" id="UP000762676"/>
    </source>
</evidence>
<reference evidence="1 2" key="1">
    <citation type="journal article" date="2021" name="Elife">
        <title>Chloroplast acquisition without the gene transfer in kleptoplastic sea slugs, Plakobranchus ocellatus.</title>
        <authorList>
            <person name="Maeda T."/>
            <person name="Takahashi S."/>
            <person name="Yoshida T."/>
            <person name="Shimamura S."/>
            <person name="Takaki Y."/>
            <person name="Nagai Y."/>
            <person name="Toyoda A."/>
            <person name="Suzuki Y."/>
            <person name="Arimoto A."/>
            <person name="Ishii H."/>
            <person name="Satoh N."/>
            <person name="Nishiyama T."/>
            <person name="Hasebe M."/>
            <person name="Maruyama T."/>
            <person name="Minagawa J."/>
            <person name="Obokata J."/>
            <person name="Shigenobu S."/>
        </authorList>
    </citation>
    <scope>NUCLEOTIDE SEQUENCE [LARGE SCALE GENOMIC DNA]</scope>
</reference>
<dbReference type="EMBL" id="BMAT01004488">
    <property type="protein sequence ID" value="GFR74405.1"/>
    <property type="molecule type" value="Genomic_DNA"/>
</dbReference>
<comment type="caution">
    <text evidence="1">The sequence shown here is derived from an EMBL/GenBank/DDBJ whole genome shotgun (WGS) entry which is preliminary data.</text>
</comment>
<protein>
    <recommendedName>
        <fullName evidence="3">DNA-directed RNA polymerase</fullName>
    </recommendedName>
</protein>
<dbReference type="AlphaFoldDB" id="A0AAV4FQ74"/>
<sequence length="90" mass="10354">TQGLDNLKPDKENIESKRNILEKKAPNMDNKEFIRSSCGDMNKKVTHKKNLYRHTILFGHAMVMARLKQQMSTGILNGKRSSGRQQEKIV</sequence>
<organism evidence="1 2">
    <name type="scientific">Elysia marginata</name>
    <dbReference type="NCBI Taxonomy" id="1093978"/>
    <lineage>
        <taxon>Eukaryota</taxon>
        <taxon>Metazoa</taxon>
        <taxon>Spiralia</taxon>
        <taxon>Lophotrochozoa</taxon>
        <taxon>Mollusca</taxon>
        <taxon>Gastropoda</taxon>
        <taxon>Heterobranchia</taxon>
        <taxon>Euthyneura</taxon>
        <taxon>Panpulmonata</taxon>
        <taxon>Sacoglossa</taxon>
        <taxon>Placobranchoidea</taxon>
        <taxon>Plakobranchidae</taxon>
        <taxon>Elysia</taxon>
    </lineage>
</organism>
<evidence type="ECO:0000313" key="1">
    <source>
        <dbReference type="EMBL" id="GFR74405.1"/>
    </source>
</evidence>
<evidence type="ECO:0008006" key="3">
    <source>
        <dbReference type="Google" id="ProtNLM"/>
    </source>
</evidence>
<proteinExistence type="predicted"/>
<dbReference type="Proteomes" id="UP000762676">
    <property type="component" value="Unassembled WGS sequence"/>
</dbReference>
<gene>
    <name evidence="1" type="ORF">ElyMa_002161800</name>
</gene>
<keyword evidence="2" id="KW-1185">Reference proteome</keyword>
<accession>A0AAV4FQ74</accession>
<feature type="non-terminal residue" evidence="1">
    <location>
        <position position="1"/>
    </location>
</feature>